<dbReference type="InterPro" id="IPR018060">
    <property type="entry name" value="HTH_AraC"/>
</dbReference>
<evidence type="ECO:0000256" key="2">
    <source>
        <dbReference type="ARBA" id="ARBA00023125"/>
    </source>
</evidence>
<dbReference type="PANTHER" id="PTHR43280:SF32">
    <property type="entry name" value="TRANSCRIPTIONAL REGULATORY PROTEIN"/>
    <property type="match status" value="1"/>
</dbReference>
<evidence type="ECO:0000256" key="1">
    <source>
        <dbReference type="ARBA" id="ARBA00023015"/>
    </source>
</evidence>
<name>A0A1H4G8A6_9BACT</name>
<organism evidence="5 6">
    <name type="scientific">Chitinophaga terrae</name>
    <name type="common">ex Kim and Jung 2007</name>
    <dbReference type="NCBI Taxonomy" id="408074"/>
    <lineage>
        <taxon>Bacteria</taxon>
        <taxon>Pseudomonadati</taxon>
        <taxon>Bacteroidota</taxon>
        <taxon>Chitinophagia</taxon>
        <taxon>Chitinophagales</taxon>
        <taxon>Chitinophagaceae</taxon>
        <taxon>Chitinophaga</taxon>
    </lineage>
</organism>
<dbReference type="Pfam" id="PF02311">
    <property type="entry name" value="AraC_binding"/>
    <property type="match status" value="1"/>
</dbReference>
<dbReference type="InterPro" id="IPR037923">
    <property type="entry name" value="HTH-like"/>
</dbReference>
<sequence>MNILMLINKHIDIPYQHLPQQGQFGVAPFEAFKGEYSNLPHRHDYFQIIWFIRGKGRHMVDFVWYEVQDDMIFLLRPGQVHQIDDSGSQGYSLYFTEQFYFTNRQDRETLFDFTTLFDSWQGYSPICLNTTASESLKGLVELILREQNNLDDHSYGIKKHYLSAFLLLTEREKLRNSEGHLLPGTYDARVVQLRRLLEQQFRTEHQVAYYAAAFSLTPKRLNEITKEFTGRTVTELLHDRIILEAKRQLSFSHRSIKEICYELGFEDPAYFSRFFRNNTGISPQEFRDIMFK</sequence>
<proteinExistence type="predicted"/>
<keyword evidence="1" id="KW-0805">Transcription regulation</keyword>
<dbReference type="Gene3D" id="2.60.120.10">
    <property type="entry name" value="Jelly Rolls"/>
    <property type="match status" value="1"/>
</dbReference>
<dbReference type="OrthoDB" id="1096411at2"/>
<dbReference type="Proteomes" id="UP000199656">
    <property type="component" value="Unassembled WGS sequence"/>
</dbReference>
<dbReference type="PANTHER" id="PTHR43280">
    <property type="entry name" value="ARAC-FAMILY TRANSCRIPTIONAL REGULATOR"/>
    <property type="match status" value="1"/>
</dbReference>
<accession>A0A1H4G8A6</accession>
<evidence type="ECO:0000256" key="3">
    <source>
        <dbReference type="ARBA" id="ARBA00023163"/>
    </source>
</evidence>
<dbReference type="PRINTS" id="PR00032">
    <property type="entry name" value="HTHARAC"/>
</dbReference>
<dbReference type="EMBL" id="FNRL01000033">
    <property type="protein sequence ID" value="SEB05250.1"/>
    <property type="molecule type" value="Genomic_DNA"/>
</dbReference>
<keyword evidence="2 5" id="KW-0238">DNA-binding</keyword>
<dbReference type="InterPro" id="IPR003313">
    <property type="entry name" value="AraC-bd"/>
</dbReference>
<dbReference type="PROSITE" id="PS01124">
    <property type="entry name" value="HTH_ARAC_FAMILY_2"/>
    <property type="match status" value="1"/>
</dbReference>
<dbReference type="AlphaFoldDB" id="A0A1H4G8A6"/>
<dbReference type="GO" id="GO:0043565">
    <property type="term" value="F:sequence-specific DNA binding"/>
    <property type="evidence" value="ECO:0007669"/>
    <property type="project" value="InterPro"/>
</dbReference>
<dbReference type="STRING" id="408074.SAMN05660909_04996"/>
<keyword evidence="3" id="KW-0804">Transcription</keyword>
<keyword evidence="6" id="KW-1185">Reference proteome</keyword>
<feature type="domain" description="HTH araC/xylS-type" evidence="4">
    <location>
        <begin position="191"/>
        <end position="289"/>
    </location>
</feature>
<dbReference type="RefSeq" id="WP_146817888.1">
    <property type="nucleotide sequence ID" value="NZ_JAUSSL010000002.1"/>
</dbReference>
<dbReference type="Gene3D" id="1.10.10.60">
    <property type="entry name" value="Homeodomain-like"/>
    <property type="match status" value="1"/>
</dbReference>
<protein>
    <submittedName>
        <fullName evidence="5">AraC-type DNA-binding protein</fullName>
    </submittedName>
</protein>
<dbReference type="SUPFAM" id="SSF51215">
    <property type="entry name" value="Regulatory protein AraC"/>
    <property type="match status" value="1"/>
</dbReference>
<reference evidence="6" key="1">
    <citation type="submission" date="2016-10" db="EMBL/GenBank/DDBJ databases">
        <authorList>
            <person name="Varghese N."/>
            <person name="Submissions S."/>
        </authorList>
    </citation>
    <scope>NUCLEOTIDE SEQUENCE [LARGE SCALE GENOMIC DNA]</scope>
    <source>
        <strain evidence="6">DSM 23920</strain>
    </source>
</reference>
<dbReference type="InterPro" id="IPR020449">
    <property type="entry name" value="Tscrpt_reg_AraC-type_HTH"/>
</dbReference>
<dbReference type="GO" id="GO:0003700">
    <property type="term" value="F:DNA-binding transcription factor activity"/>
    <property type="evidence" value="ECO:0007669"/>
    <property type="project" value="InterPro"/>
</dbReference>
<gene>
    <name evidence="5" type="ORF">SAMN05660909_04996</name>
</gene>
<dbReference type="SMART" id="SM00342">
    <property type="entry name" value="HTH_ARAC"/>
    <property type="match status" value="1"/>
</dbReference>
<dbReference type="InterPro" id="IPR009057">
    <property type="entry name" value="Homeodomain-like_sf"/>
</dbReference>
<evidence type="ECO:0000313" key="6">
    <source>
        <dbReference type="Proteomes" id="UP000199656"/>
    </source>
</evidence>
<dbReference type="Pfam" id="PF12833">
    <property type="entry name" value="HTH_18"/>
    <property type="match status" value="1"/>
</dbReference>
<dbReference type="SUPFAM" id="SSF46689">
    <property type="entry name" value="Homeodomain-like"/>
    <property type="match status" value="1"/>
</dbReference>
<evidence type="ECO:0000313" key="5">
    <source>
        <dbReference type="EMBL" id="SEB05250.1"/>
    </source>
</evidence>
<dbReference type="InterPro" id="IPR014710">
    <property type="entry name" value="RmlC-like_jellyroll"/>
</dbReference>
<evidence type="ECO:0000259" key="4">
    <source>
        <dbReference type="PROSITE" id="PS01124"/>
    </source>
</evidence>